<dbReference type="EMBL" id="GBXM01039306">
    <property type="protein sequence ID" value="JAH69271.1"/>
    <property type="molecule type" value="Transcribed_RNA"/>
</dbReference>
<sequence>MLKVHLSFASWDKIGHECLQCVRYLYSYSYAYQSA</sequence>
<accession>A0A0E9UU54</accession>
<protein>
    <submittedName>
        <fullName evidence="1">Uncharacterized protein</fullName>
    </submittedName>
</protein>
<reference evidence="1" key="2">
    <citation type="journal article" date="2015" name="Fish Shellfish Immunol.">
        <title>Early steps in the European eel (Anguilla anguilla)-Vibrio vulnificus interaction in the gills: Role of the RtxA13 toxin.</title>
        <authorList>
            <person name="Callol A."/>
            <person name="Pajuelo D."/>
            <person name="Ebbesson L."/>
            <person name="Teles M."/>
            <person name="MacKenzie S."/>
            <person name="Amaro C."/>
        </authorList>
    </citation>
    <scope>NUCLEOTIDE SEQUENCE</scope>
</reference>
<dbReference type="AlphaFoldDB" id="A0A0E9UU54"/>
<reference evidence="1" key="1">
    <citation type="submission" date="2014-11" db="EMBL/GenBank/DDBJ databases">
        <authorList>
            <person name="Amaro Gonzalez C."/>
        </authorList>
    </citation>
    <scope>NUCLEOTIDE SEQUENCE</scope>
</reference>
<proteinExistence type="predicted"/>
<name>A0A0E9UU54_ANGAN</name>
<organism evidence="1">
    <name type="scientific">Anguilla anguilla</name>
    <name type="common">European freshwater eel</name>
    <name type="synonym">Muraena anguilla</name>
    <dbReference type="NCBI Taxonomy" id="7936"/>
    <lineage>
        <taxon>Eukaryota</taxon>
        <taxon>Metazoa</taxon>
        <taxon>Chordata</taxon>
        <taxon>Craniata</taxon>
        <taxon>Vertebrata</taxon>
        <taxon>Euteleostomi</taxon>
        <taxon>Actinopterygii</taxon>
        <taxon>Neopterygii</taxon>
        <taxon>Teleostei</taxon>
        <taxon>Anguilliformes</taxon>
        <taxon>Anguillidae</taxon>
        <taxon>Anguilla</taxon>
    </lineage>
</organism>
<evidence type="ECO:0000313" key="1">
    <source>
        <dbReference type="EMBL" id="JAH69271.1"/>
    </source>
</evidence>